<dbReference type="GO" id="GO:0006897">
    <property type="term" value="P:endocytosis"/>
    <property type="evidence" value="ECO:0007669"/>
    <property type="project" value="TreeGrafter"/>
</dbReference>
<name>A0AAD5RI77_9PEZI</name>
<dbReference type="GO" id="GO:0045121">
    <property type="term" value="C:membrane raft"/>
    <property type="evidence" value="ECO:0007669"/>
    <property type="project" value="TreeGrafter"/>
</dbReference>
<evidence type="ECO:0000313" key="4">
    <source>
        <dbReference type="Proteomes" id="UP001201980"/>
    </source>
</evidence>
<dbReference type="GO" id="GO:0005886">
    <property type="term" value="C:plasma membrane"/>
    <property type="evidence" value="ECO:0007669"/>
    <property type="project" value="InterPro"/>
</dbReference>
<feature type="region of interest" description="Disordered" evidence="1">
    <location>
        <begin position="215"/>
        <end position="338"/>
    </location>
</feature>
<dbReference type="Pfam" id="PF06687">
    <property type="entry name" value="SUR7"/>
    <property type="match status" value="1"/>
</dbReference>
<keyword evidence="4" id="KW-1185">Reference proteome</keyword>
<dbReference type="PANTHER" id="PTHR36414">
    <property type="entry name" value="PROTEIN SUR7"/>
    <property type="match status" value="1"/>
</dbReference>
<feature type="transmembrane region" description="Helical" evidence="2">
    <location>
        <begin position="148"/>
        <end position="172"/>
    </location>
</feature>
<organism evidence="3 4">
    <name type="scientific">Zalerion maritima</name>
    <dbReference type="NCBI Taxonomy" id="339359"/>
    <lineage>
        <taxon>Eukaryota</taxon>
        <taxon>Fungi</taxon>
        <taxon>Dikarya</taxon>
        <taxon>Ascomycota</taxon>
        <taxon>Pezizomycotina</taxon>
        <taxon>Sordariomycetes</taxon>
        <taxon>Lulworthiomycetidae</taxon>
        <taxon>Lulworthiales</taxon>
        <taxon>Lulworthiaceae</taxon>
        <taxon>Zalerion</taxon>
    </lineage>
</organism>
<dbReference type="GO" id="GO:0031505">
    <property type="term" value="P:fungal-type cell wall organization"/>
    <property type="evidence" value="ECO:0007669"/>
    <property type="project" value="TreeGrafter"/>
</dbReference>
<dbReference type="InterPro" id="IPR009571">
    <property type="entry name" value="SUR7/Rim9-like_fungi"/>
</dbReference>
<feature type="compositionally biased region" description="Polar residues" evidence="1">
    <location>
        <begin position="247"/>
        <end position="266"/>
    </location>
</feature>
<dbReference type="Proteomes" id="UP001201980">
    <property type="component" value="Unassembled WGS sequence"/>
</dbReference>
<sequence>MVGPLNHATMGAIGLVFLGGAITMMMFVILSGLNSTLPLDETYFLRADTNGITGAKEVTQWTFFYICGKDNEDCGKPHAALPFGYAWDSNAENAPEKLIGGHGNDTTSSYYFYVWRFGWVFYMISLFFTVCAFFGGFLACLGRLGAKLSGLASMCALFFYTIAVSLMTVQFVKARDQFQKDGRDASIGKYAFGFSWGAWAAIFVAIVLFCVGGRGDKHAAPSPRRRRGLPGIFGRGRARSRTPVGRNRSNIIQPNSSSDESRSPTLSDSDSSHGIHFRPTVNDMNRPYVESEADTLVGGEEESEQQQEQAKPDPLQYPVQVQMPPQPPQQPTPSRAQETLVRRLHSHRRSPAIATAHDVRDAFGGVLPTRGEVRLGQGFSSGTAVLVAFLVIAEVISCFTTRVLRVVRSYFLIYRDAGAFAADKRPSNEVRFA</sequence>
<protein>
    <submittedName>
        <fullName evidence="3">SUR7/PalI family-domain-containing protein</fullName>
    </submittedName>
</protein>
<feature type="transmembrane region" description="Helical" evidence="2">
    <location>
        <begin position="119"/>
        <end position="141"/>
    </location>
</feature>
<dbReference type="PANTHER" id="PTHR36414:SF1">
    <property type="entry name" value="PROTEIN SUR7"/>
    <property type="match status" value="1"/>
</dbReference>
<reference evidence="3" key="1">
    <citation type="submission" date="2022-07" db="EMBL/GenBank/DDBJ databases">
        <title>Draft genome sequence of Zalerion maritima ATCC 34329, a (micro)plastics degrading marine fungus.</title>
        <authorList>
            <person name="Paco A."/>
            <person name="Goncalves M.F.M."/>
            <person name="Rocha-Santos T.A.P."/>
            <person name="Alves A."/>
        </authorList>
    </citation>
    <scope>NUCLEOTIDE SEQUENCE</scope>
    <source>
        <strain evidence="3">ATCC 34329</strain>
    </source>
</reference>
<dbReference type="EMBL" id="JAKWBI020000540">
    <property type="protein sequence ID" value="KAJ2894018.1"/>
    <property type="molecule type" value="Genomic_DNA"/>
</dbReference>
<gene>
    <name evidence="3" type="ORF">MKZ38_008020</name>
</gene>
<dbReference type="AlphaFoldDB" id="A0AAD5RI77"/>
<dbReference type="GO" id="GO:0030866">
    <property type="term" value="P:cortical actin cytoskeleton organization"/>
    <property type="evidence" value="ECO:0007669"/>
    <property type="project" value="TreeGrafter"/>
</dbReference>
<comment type="caution">
    <text evidence="3">The sequence shown here is derived from an EMBL/GenBank/DDBJ whole genome shotgun (WGS) entry which is preliminary data.</text>
</comment>
<keyword evidence="2" id="KW-1133">Transmembrane helix</keyword>
<evidence type="ECO:0000256" key="2">
    <source>
        <dbReference type="SAM" id="Phobius"/>
    </source>
</evidence>
<feature type="compositionally biased region" description="Low complexity" evidence="1">
    <location>
        <begin position="306"/>
        <end position="323"/>
    </location>
</feature>
<feature type="transmembrane region" description="Helical" evidence="2">
    <location>
        <begin position="192"/>
        <end position="211"/>
    </location>
</feature>
<feature type="transmembrane region" description="Helical" evidence="2">
    <location>
        <begin position="12"/>
        <end position="33"/>
    </location>
</feature>
<dbReference type="GO" id="GO:0032185">
    <property type="term" value="P:septin cytoskeleton organization"/>
    <property type="evidence" value="ECO:0007669"/>
    <property type="project" value="TreeGrafter"/>
</dbReference>
<evidence type="ECO:0000313" key="3">
    <source>
        <dbReference type="EMBL" id="KAJ2894018.1"/>
    </source>
</evidence>
<keyword evidence="2" id="KW-0812">Transmembrane</keyword>
<evidence type="ECO:0000256" key="1">
    <source>
        <dbReference type="SAM" id="MobiDB-lite"/>
    </source>
</evidence>
<accession>A0AAD5RI77</accession>
<proteinExistence type="predicted"/>
<keyword evidence="2" id="KW-0472">Membrane</keyword>
<dbReference type="GO" id="GO:0005938">
    <property type="term" value="C:cell cortex"/>
    <property type="evidence" value="ECO:0007669"/>
    <property type="project" value="TreeGrafter"/>
</dbReference>
<feature type="transmembrane region" description="Helical" evidence="2">
    <location>
        <begin position="384"/>
        <end position="404"/>
    </location>
</feature>